<gene>
    <name evidence="2" type="ORF">Q8A67_025492</name>
</gene>
<feature type="region of interest" description="Disordered" evidence="1">
    <location>
        <begin position="23"/>
        <end position="52"/>
    </location>
</feature>
<dbReference type="AlphaFoldDB" id="A0AA88THV7"/>
<evidence type="ECO:0000313" key="3">
    <source>
        <dbReference type="Proteomes" id="UP001187343"/>
    </source>
</evidence>
<name>A0AA88THV7_9TELE</name>
<proteinExistence type="predicted"/>
<sequence>MHACFQELICGLRRPALYSPAGEELKRVSGPPRGDTVLLESPSSLESLPPNEAKEKKLAECCIGPIDGVIKVARYRLTRTGSRIPLFVIEMVIYTGRTQS</sequence>
<accession>A0AA88THV7</accession>
<protein>
    <submittedName>
        <fullName evidence="2">Uncharacterized protein</fullName>
    </submittedName>
</protein>
<organism evidence="2 3">
    <name type="scientific">Cirrhinus molitorella</name>
    <name type="common">mud carp</name>
    <dbReference type="NCBI Taxonomy" id="172907"/>
    <lineage>
        <taxon>Eukaryota</taxon>
        <taxon>Metazoa</taxon>
        <taxon>Chordata</taxon>
        <taxon>Craniata</taxon>
        <taxon>Vertebrata</taxon>
        <taxon>Euteleostomi</taxon>
        <taxon>Actinopterygii</taxon>
        <taxon>Neopterygii</taxon>
        <taxon>Teleostei</taxon>
        <taxon>Ostariophysi</taxon>
        <taxon>Cypriniformes</taxon>
        <taxon>Cyprinidae</taxon>
        <taxon>Labeoninae</taxon>
        <taxon>Labeonini</taxon>
        <taxon>Cirrhinus</taxon>
    </lineage>
</organism>
<evidence type="ECO:0000313" key="2">
    <source>
        <dbReference type="EMBL" id="KAK2867375.1"/>
    </source>
</evidence>
<dbReference type="EMBL" id="JAUYZG010000025">
    <property type="protein sequence ID" value="KAK2867375.1"/>
    <property type="molecule type" value="Genomic_DNA"/>
</dbReference>
<comment type="caution">
    <text evidence="2">The sequence shown here is derived from an EMBL/GenBank/DDBJ whole genome shotgun (WGS) entry which is preliminary data.</text>
</comment>
<keyword evidence="3" id="KW-1185">Reference proteome</keyword>
<reference evidence="2" key="1">
    <citation type="submission" date="2023-08" db="EMBL/GenBank/DDBJ databases">
        <title>Chromosome-level Genome Assembly of mud carp (Cirrhinus molitorella).</title>
        <authorList>
            <person name="Liu H."/>
        </authorList>
    </citation>
    <scope>NUCLEOTIDE SEQUENCE</scope>
    <source>
        <strain evidence="2">Prfri</strain>
        <tissue evidence="2">Muscle</tissue>
    </source>
</reference>
<feature type="compositionally biased region" description="Low complexity" evidence="1">
    <location>
        <begin position="38"/>
        <end position="50"/>
    </location>
</feature>
<evidence type="ECO:0000256" key="1">
    <source>
        <dbReference type="SAM" id="MobiDB-lite"/>
    </source>
</evidence>
<dbReference type="Proteomes" id="UP001187343">
    <property type="component" value="Unassembled WGS sequence"/>
</dbReference>